<proteinExistence type="predicted"/>
<reference evidence="1" key="2">
    <citation type="submission" date="2021-09" db="EMBL/GenBank/DDBJ databases">
        <authorList>
            <person name="Gilroy R."/>
        </authorList>
    </citation>
    <scope>NUCLEOTIDE SEQUENCE</scope>
    <source>
        <strain evidence="1">316</strain>
    </source>
</reference>
<organism evidence="1 2">
    <name type="scientific">Methylorubrum populi</name>
    <dbReference type="NCBI Taxonomy" id="223967"/>
    <lineage>
        <taxon>Bacteria</taxon>
        <taxon>Pseudomonadati</taxon>
        <taxon>Pseudomonadota</taxon>
        <taxon>Alphaproteobacteria</taxon>
        <taxon>Hyphomicrobiales</taxon>
        <taxon>Methylobacteriaceae</taxon>
        <taxon>Methylorubrum</taxon>
    </lineage>
</organism>
<dbReference type="AlphaFoldDB" id="A0A921E1P5"/>
<comment type="caution">
    <text evidence="1">The sequence shown here is derived from an EMBL/GenBank/DDBJ whole genome shotgun (WGS) entry which is preliminary data.</text>
</comment>
<dbReference type="EMBL" id="DYYG01000026">
    <property type="protein sequence ID" value="HJE23688.1"/>
    <property type="molecule type" value="Genomic_DNA"/>
</dbReference>
<evidence type="ECO:0000313" key="2">
    <source>
        <dbReference type="Proteomes" id="UP000742631"/>
    </source>
</evidence>
<evidence type="ECO:0000313" key="1">
    <source>
        <dbReference type="EMBL" id="HJE23688.1"/>
    </source>
</evidence>
<name>A0A921E1P5_9HYPH</name>
<accession>A0A921E1P5</accession>
<dbReference type="Proteomes" id="UP000742631">
    <property type="component" value="Unassembled WGS sequence"/>
</dbReference>
<protein>
    <submittedName>
        <fullName evidence="1">Uncharacterized protein</fullName>
    </submittedName>
</protein>
<reference evidence="1" key="1">
    <citation type="journal article" date="2021" name="PeerJ">
        <title>Extensive microbial diversity within the chicken gut microbiome revealed by metagenomics and culture.</title>
        <authorList>
            <person name="Gilroy R."/>
            <person name="Ravi A."/>
            <person name="Getino M."/>
            <person name="Pursley I."/>
            <person name="Horton D.L."/>
            <person name="Alikhan N.F."/>
            <person name="Baker D."/>
            <person name="Gharbi K."/>
            <person name="Hall N."/>
            <person name="Watson M."/>
            <person name="Adriaenssens E.M."/>
            <person name="Foster-Nyarko E."/>
            <person name="Jarju S."/>
            <person name="Secka A."/>
            <person name="Antonio M."/>
            <person name="Oren A."/>
            <person name="Chaudhuri R.R."/>
            <person name="La Ragione R."/>
            <person name="Hildebrand F."/>
            <person name="Pallen M.J."/>
        </authorList>
    </citation>
    <scope>NUCLEOTIDE SEQUENCE</scope>
    <source>
        <strain evidence="1">316</strain>
    </source>
</reference>
<sequence>MNAPQGGLHPVLFGLLADGSGEARFAGCPAVHASSPVDPRWSRFSPSGDWYGRWVVRPLRGVLAEPPNATTGSVSPEDIVILAPKDI</sequence>
<gene>
    <name evidence="1" type="ORF">K8W01_08520</name>
</gene>